<dbReference type="OrthoDB" id="3094529at2759"/>
<organism evidence="2 3">
    <name type="scientific">Gymnopilus junonius</name>
    <name type="common">Spectacular rustgill mushroom</name>
    <name type="synonym">Gymnopilus spectabilis subsp. junonius</name>
    <dbReference type="NCBI Taxonomy" id="109634"/>
    <lineage>
        <taxon>Eukaryota</taxon>
        <taxon>Fungi</taxon>
        <taxon>Dikarya</taxon>
        <taxon>Basidiomycota</taxon>
        <taxon>Agaricomycotina</taxon>
        <taxon>Agaricomycetes</taxon>
        <taxon>Agaricomycetidae</taxon>
        <taxon>Agaricales</taxon>
        <taxon>Agaricineae</taxon>
        <taxon>Hymenogastraceae</taxon>
        <taxon>Gymnopilus</taxon>
    </lineage>
</organism>
<sequence length="145" mass="16708">MQATDWKKPTQLVKSNTKACSSIPTAPKHIRKRNPKTGNLPRIEICGYAISLQEIDTWVEEKKLFQSYNQRLDTFMIFEKLPDDFRCAIATPHDGGSVVKCVMIGSDKTMPELANAYNPACAKRVRDVIEKDLRPPQWYYLRDEF</sequence>
<dbReference type="Proteomes" id="UP000724874">
    <property type="component" value="Unassembled WGS sequence"/>
</dbReference>
<name>A0A9P5N977_GYMJU</name>
<comment type="caution">
    <text evidence="2">The sequence shown here is derived from an EMBL/GenBank/DDBJ whole genome shotgun (WGS) entry which is preliminary data.</text>
</comment>
<reference evidence="2" key="1">
    <citation type="submission" date="2020-11" db="EMBL/GenBank/DDBJ databases">
        <authorList>
            <consortium name="DOE Joint Genome Institute"/>
            <person name="Ahrendt S."/>
            <person name="Riley R."/>
            <person name="Andreopoulos W."/>
            <person name="LaButti K."/>
            <person name="Pangilinan J."/>
            <person name="Ruiz-duenas F.J."/>
            <person name="Barrasa J.M."/>
            <person name="Sanchez-Garcia M."/>
            <person name="Camarero S."/>
            <person name="Miyauchi S."/>
            <person name="Serrano A."/>
            <person name="Linde D."/>
            <person name="Babiker R."/>
            <person name="Drula E."/>
            <person name="Ayuso-Fernandez I."/>
            <person name="Pacheco R."/>
            <person name="Padilla G."/>
            <person name="Ferreira P."/>
            <person name="Barriuso J."/>
            <person name="Kellner H."/>
            <person name="Castanera R."/>
            <person name="Alfaro M."/>
            <person name="Ramirez L."/>
            <person name="Pisabarro A.G."/>
            <person name="Kuo A."/>
            <person name="Tritt A."/>
            <person name="Lipzen A."/>
            <person name="He G."/>
            <person name="Yan M."/>
            <person name="Ng V."/>
            <person name="Cullen D."/>
            <person name="Martin F."/>
            <person name="Rosso M.-N."/>
            <person name="Henrissat B."/>
            <person name="Hibbett D."/>
            <person name="Martinez A.T."/>
            <person name="Grigoriev I.V."/>
        </authorList>
    </citation>
    <scope>NUCLEOTIDE SEQUENCE</scope>
    <source>
        <strain evidence="2">AH 44721</strain>
    </source>
</reference>
<accession>A0A9P5N977</accession>
<keyword evidence="3" id="KW-1185">Reference proteome</keyword>
<feature type="region of interest" description="Disordered" evidence="1">
    <location>
        <begin position="17"/>
        <end position="36"/>
    </location>
</feature>
<gene>
    <name evidence="2" type="ORF">CPB84DRAFT_1754370</name>
</gene>
<proteinExistence type="predicted"/>
<evidence type="ECO:0000313" key="3">
    <source>
        <dbReference type="Proteomes" id="UP000724874"/>
    </source>
</evidence>
<evidence type="ECO:0000313" key="2">
    <source>
        <dbReference type="EMBL" id="KAF8870586.1"/>
    </source>
</evidence>
<evidence type="ECO:0000256" key="1">
    <source>
        <dbReference type="SAM" id="MobiDB-lite"/>
    </source>
</evidence>
<protein>
    <submittedName>
        <fullName evidence="2">Uncharacterized protein</fullName>
    </submittedName>
</protein>
<dbReference type="EMBL" id="JADNYJ010000345">
    <property type="protein sequence ID" value="KAF8870586.1"/>
    <property type="molecule type" value="Genomic_DNA"/>
</dbReference>
<dbReference type="AlphaFoldDB" id="A0A9P5N977"/>